<dbReference type="AlphaFoldDB" id="F8FL33"/>
<dbReference type="PATRIC" id="fig|1036673.3.peg.1214"/>
<dbReference type="GO" id="GO:0016787">
    <property type="term" value="F:hydrolase activity"/>
    <property type="evidence" value="ECO:0007669"/>
    <property type="project" value="UniProtKB-KW"/>
</dbReference>
<keyword evidence="1" id="KW-0378">Hydrolase</keyword>
<dbReference type="EMBL" id="CP002869">
    <property type="protein sequence ID" value="AEI39952.1"/>
    <property type="molecule type" value="Genomic_DNA"/>
</dbReference>
<organism evidence="1 2">
    <name type="scientific">Paenibacillus mucilaginosus (strain KNP414)</name>
    <dbReference type="NCBI Taxonomy" id="1036673"/>
    <lineage>
        <taxon>Bacteria</taxon>
        <taxon>Bacillati</taxon>
        <taxon>Bacillota</taxon>
        <taxon>Bacilli</taxon>
        <taxon>Bacillales</taxon>
        <taxon>Paenibacillaceae</taxon>
        <taxon>Paenibacillus</taxon>
    </lineage>
</organism>
<protein>
    <submittedName>
        <fullName evidence="1">Glycoside hydrolase</fullName>
    </submittedName>
</protein>
<evidence type="ECO:0000313" key="1">
    <source>
        <dbReference type="EMBL" id="AEI39952.1"/>
    </source>
</evidence>
<reference evidence="1 2" key="2">
    <citation type="journal article" date="2013" name="Genome Announc.">
        <title>Genome Sequence of Growth-Improving Paenibacillus mucilaginosus Strain KNP414.</title>
        <authorList>
            <person name="Lu J.J."/>
            <person name="Wang J.F."/>
            <person name="Hu X.F."/>
        </authorList>
    </citation>
    <scope>NUCLEOTIDE SEQUENCE [LARGE SCALE GENOMIC DNA]</scope>
    <source>
        <strain evidence="1 2">KNP414</strain>
    </source>
</reference>
<reference evidence="2" key="1">
    <citation type="submission" date="2011-06" db="EMBL/GenBank/DDBJ databases">
        <title>Complete genome sequence of Paenibacillus mucilaginosus KNP414.</title>
        <authorList>
            <person name="Wang J."/>
            <person name="Hu S."/>
            <person name="Hu X."/>
            <person name="Zhang B."/>
            <person name="Dong D."/>
            <person name="Zhang S."/>
            <person name="Zhao K."/>
            <person name="Wu D."/>
        </authorList>
    </citation>
    <scope>NUCLEOTIDE SEQUENCE [LARGE SCALE GENOMIC DNA]</scope>
    <source>
        <strain evidence="2">KNP414</strain>
    </source>
</reference>
<dbReference type="Proteomes" id="UP000006620">
    <property type="component" value="Chromosome"/>
</dbReference>
<accession>F8FL33</accession>
<dbReference type="InterPro" id="IPR008928">
    <property type="entry name" value="6-hairpin_glycosidase_sf"/>
</dbReference>
<dbReference type="KEGG" id="pms:KNP414_01388"/>
<name>F8FL33_PAEMK</name>
<dbReference type="InterPro" id="IPR012341">
    <property type="entry name" value="6hp_glycosidase-like_sf"/>
</dbReference>
<gene>
    <name evidence="1" type="ordered locus">KNP414_01388</name>
</gene>
<sequence>MIRKKMGGTSHKPANLNVDVSLIYGDYYYVEALAKLMGWKRKVY</sequence>
<dbReference type="GO" id="GO:0005975">
    <property type="term" value="P:carbohydrate metabolic process"/>
    <property type="evidence" value="ECO:0007669"/>
    <property type="project" value="InterPro"/>
</dbReference>
<dbReference type="SUPFAM" id="SSF48208">
    <property type="entry name" value="Six-hairpin glycosidases"/>
    <property type="match status" value="1"/>
</dbReference>
<proteinExistence type="predicted"/>
<dbReference type="HOGENOM" id="CLU_206573_0_0_9"/>
<evidence type="ECO:0000313" key="2">
    <source>
        <dbReference type="Proteomes" id="UP000006620"/>
    </source>
</evidence>
<dbReference type="Gene3D" id="1.50.10.10">
    <property type="match status" value="1"/>
</dbReference>